<dbReference type="EMBL" id="VSRR010000989">
    <property type="protein sequence ID" value="MPC21561.1"/>
    <property type="molecule type" value="Genomic_DNA"/>
</dbReference>
<dbReference type="AlphaFoldDB" id="A0A5B7DJ48"/>
<name>A0A5B7DJ48_PORTR</name>
<gene>
    <name evidence="2" type="ORF">E2C01_014549</name>
</gene>
<evidence type="ECO:0000256" key="1">
    <source>
        <dbReference type="SAM" id="MobiDB-lite"/>
    </source>
</evidence>
<sequence length="87" mass="9309">MGKRNRCGVTRKTASAPPRAAPTLRPCQPRHDVGGGTHSGTPAPRHPGIVMVVVVVVVVMVEVEVDQLTKLKWVFDDGAEGNKTVEI</sequence>
<evidence type="ECO:0000313" key="2">
    <source>
        <dbReference type="EMBL" id="MPC21561.1"/>
    </source>
</evidence>
<keyword evidence="3" id="KW-1185">Reference proteome</keyword>
<protein>
    <submittedName>
        <fullName evidence="2">Uncharacterized protein</fullName>
    </submittedName>
</protein>
<feature type="region of interest" description="Disordered" evidence="1">
    <location>
        <begin position="1"/>
        <end position="45"/>
    </location>
</feature>
<proteinExistence type="predicted"/>
<comment type="caution">
    <text evidence="2">The sequence shown here is derived from an EMBL/GenBank/DDBJ whole genome shotgun (WGS) entry which is preliminary data.</text>
</comment>
<accession>A0A5B7DJ48</accession>
<dbReference type="Proteomes" id="UP000324222">
    <property type="component" value="Unassembled WGS sequence"/>
</dbReference>
<evidence type="ECO:0000313" key="3">
    <source>
        <dbReference type="Proteomes" id="UP000324222"/>
    </source>
</evidence>
<reference evidence="2 3" key="1">
    <citation type="submission" date="2019-05" db="EMBL/GenBank/DDBJ databases">
        <title>Another draft genome of Portunus trituberculatus and its Hox gene families provides insights of decapod evolution.</title>
        <authorList>
            <person name="Jeong J.-H."/>
            <person name="Song I."/>
            <person name="Kim S."/>
            <person name="Choi T."/>
            <person name="Kim D."/>
            <person name="Ryu S."/>
            <person name="Kim W."/>
        </authorList>
    </citation>
    <scope>NUCLEOTIDE SEQUENCE [LARGE SCALE GENOMIC DNA]</scope>
    <source>
        <tissue evidence="2">Muscle</tissue>
    </source>
</reference>
<organism evidence="2 3">
    <name type="scientific">Portunus trituberculatus</name>
    <name type="common">Swimming crab</name>
    <name type="synonym">Neptunus trituberculatus</name>
    <dbReference type="NCBI Taxonomy" id="210409"/>
    <lineage>
        <taxon>Eukaryota</taxon>
        <taxon>Metazoa</taxon>
        <taxon>Ecdysozoa</taxon>
        <taxon>Arthropoda</taxon>
        <taxon>Crustacea</taxon>
        <taxon>Multicrustacea</taxon>
        <taxon>Malacostraca</taxon>
        <taxon>Eumalacostraca</taxon>
        <taxon>Eucarida</taxon>
        <taxon>Decapoda</taxon>
        <taxon>Pleocyemata</taxon>
        <taxon>Brachyura</taxon>
        <taxon>Eubrachyura</taxon>
        <taxon>Portunoidea</taxon>
        <taxon>Portunidae</taxon>
        <taxon>Portuninae</taxon>
        <taxon>Portunus</taxon>
    </lineage>
</organism>